<reference evidence="19 20" key="1">
    <citation type="submission" date="2024-04" db="EMBL/GenBank/DDBJ databases">
        <title>Defined microbial consortia suppress multidrug-resistant proinflammatory Enterobacteriaceae via ecological control.</title>
        <authorList>
            <person name="Furuichi M."/>
            <person name="Kawaguchi T."/>
            <person name="Pust M."/>
            <person name="Yasuma K."/>
            <person name="Plichta D."/>
            <person name="Hasegawa N."/>
            <person name="Ohya T."/>
            <person name="Bhattarai S."/>
            <person name="Sasajima S."/>
            <person name="Aoto Y."/>
            <person name="Tuganbaev T."/>
            <person name="Yaginuma M."/>
            <person name="Ueda M."/>
            <person name="Okahashi N."/>
            <person name="Amafuji K."/>
            <person name="Kiridooshi Y."/>
            <person name="Sugita K."/>
            <person name="Strazar M."/>
            <person name="Skelly A."/>
            <person name="Suda W."/>
            <person name="Hattori M."/>
            <person name="Nakamoto N."/>
            <person name="Caballero S."/>
            <person name="Norman J."/>
            <person name="Olle B."/>
            <person name="Tanoue T."/>
            <person name="Arita M."/>
            <person name="Bucci V."/>
            <person name="Atarashi K."/>
            <person name="Xavier R."/>
            <person name="Honda K."/>
        </authorList>
    </citation>
    <scope>NUCLEOTIDE SEQUENCE [LARGE SCALE GENOMIC DNA]</scope>
    <source>
        <strain evidence="20">f13</strain>
    </source>
</reference>
<dbReference type="SMART" id="SM00382">
    <property type="entry name" value="AAA"/>
    <property type="match status" value="1"/>
</dbReference>
<evidence type="ECO:0000256" key="7">
    <source>
        <dbReference type="ARBA" id="ARBA00022829"/>
    </source>
</evidence>
<comment type="similarity">
    <text evidence="2">Belongs to the FtsK/SpoIIIE/SftA family.</text>
</comment>
<dbReference type="SUPFAM" id="SSF52540">
    <property type="entry name" value="P-loop containing nucleoside triphosphate hydrolases"/>
    <property type="match status" value="1"/>
</dbReference>
<evidence type="ECO:0000256" key="8">
    <source>
        <dbReference type="ARBA" id="ARBA00022840"/>
    </source>
</evidence>
<feature type="transmembrane region" description="Helical" evidence="17">
    <location>
        <begin position="129"/>
        <end position="147"/>
    </location>
</feature>
<evidence type="ECO:0000256" key="12">
    <source>
        <dbReference type="ARBA" id="ARBA00023306"/>
    </source>
</evidence>
<dbReference type="InterPro" id="IPR036390">
    <property type="entry name" value="WH_DNA-bd_sf"/>
</dbReference>
<feature type="compositionally biased region" description="Basic and acidic residues" evidence="16">
    <location>
        <begin position="410"/>
        <end position="420"/>
    </location>
</feature>
<organism evidence="19 20">
    <name type="scientific">Enterocloster alcoholdehydrogenati</name>
    <dbReference type="NCBI Taxonomy" id="2547410"/>
    <lineage>
        <taxon>Bacteria</taxon>
        <taxon>Bacillati</taxon>
        <taxon>Bacillota</taxon>
        <taxon>Clostridia</taxon>
        <taxon>Lachnospirales</taxon>
        <taxon>Lachnospiraceae</taxon>
        <taxon>Enterocloster</taxon>
    </lineage>
</organism>
<dbReference type="InterPro" id="IPR041027">
    <property type="entry name" value="FtsK_alpha"/>
</dbReference>
<dbReference type="Pfam" id="PF01580">
    <property type="entry name" value="FtsK_SpoIIIE"/>
    <property type="match status" value="1"/>
</dbReference>
<protein>
    <recommendedName>
        <fullName evidence="18">FtsK domain-containing protein</fullName>
    </recommendedName>
</protein>
<dbReference type="Pfam" id="PF17854">
    <property type="entry name" value="FtsK_alpha"/>
    <property type="match status" value="1"/>
</dbReference>
<evidence type="ECO:0000256" key="16">
    <source>
        <dbReference type="SAM" id="MobiDB-lite"/>
    </source>
</evidence>
<keyword evidence="11 17" id="KW-0472">Membrane</keyword>
<dbReference type="PROSITE" id="PS50901">
    <property type="entry name" value="FTSK"/>
    <property type="match status" value="1"/>
</dbReference>
<keyword evidence="8 15" id="KW-0067">ATP-binding</keyword>
<comment type="subunit">
    <text evidence="14">Homohexamer. Forms a ring that surrounds DNA.</text>
</comment>
<keyword evidence="7" id="KW-0159">Chromosome partition</keyword>
<evidence type="ECO:0000256" key="13">
    <source>
        <dbReference type="ARBA" id="ARBA00024986"/>
    </source>
</evidence>
<dbReference type="InterPro" id="IPR050206">
    <property type="entry name" value="FtsK/SpoIIIE/SftA"/>
</dbReference>
<dbReference type="Gene3D" id="3.40.50.300">
    <property type="entry name" value="P-loop containing nucleotide triphosphate hydrolases"/>
    <property type="match status" value="1"/>
</dbReference>
<dbReference type="InterPro" id="IPR027417">
    <property type="entry name" value="P-loop_NTPase"/>
</dbReference>
<evidence type="ECO:0000313" key="19">
    <source>
        <dbReference type="EMBL" id="GAA6268878.1"/>
    </source>
</evidence>
<dbReference type="InterPro" id="IPR036388">
    <property type="entry name" value="WH-like_DNA-bd_sf"/>
</dbReference>
<dbReference type="PANTHER" id="PTHR22683:SF41">
    <property type="entry name" value="DNA TRANSLOCASE FTSK"/>
    <property type="match status" value="1"/>
</dbReference>
<dbReference type="Gene3D" id="3.30.980.40">
    <property type="match status" value="1"/>
</dbReference>
<feature type="region of interest" description="Disordered" evidence="16">
    <location>
        <begin position="401"/>
        <end position="432"/>
    </location>
</feature>
<dbReference type="SMART" id="SM00843">
    <property type="entry name" value="Ftsk_gamma"/>
    <property type="match status" value="1"/>
</dbReference>
<dbReference type="SUPFAM" id="SSF46785">
    <property type="entry name" value="Winged helix' DNA-binding domain"/>
    <property type="match status" value="1"/>
</dbReference>
<feature type="domain" description="FtsK" evidence="18">
    <location>
        <begin position="705"/>
        <end position="903"/>
    </location>
</feature>
<keyword evidence="12" id="KW-0131">Cell cycle</keyword>
<gene>
    <name evidence="19" type="ORF">F130042H8_19380</name>
</gene>
<feature type="transmembrane region" description="Helical" evidence="17">
    <location>
        <begin position="159"/>
        <end position="183"/>
    </location>
</feature>
<accession>A0ABQ0AXX3</accession>
<evidence type="ECO:0000259" key="18">
    <source>
        <dbReference type="PROSITE" id="PS50901"/>
    </source>
</evidence>
<feature type="region of interest" description="Disordered" evidence="16">
    <location>
        <begin position="454"/>
        <end position="511"/>
    </location>
</feature>
<comment type="function">
    <text evidence="13">Essential cell division protein that coordinates cell division and chromosome segregation. The N-terminus is involved in assembly of the cell-division machinery. The C-terminus functions as a DNA motor that moves dsDNA in an ATP-dependent manner towards the dif recombination site, which is located within the replication terminus region. Required for activation of the Xer recombinase, allowing activation of chromosome unlinking by recombination.</text>
</comment>
<keyword evidence="10" id="KW-0238">DNA-binding</keyword>
<keyword evidence="20" id="KW-1185">Reference proteome</keyword>
<evidence type="ECO:0000256" key="5">
    <source>
        <dbReference type="ARBA" id="ARBA00022692"/>
    </source>
</evidence>
<evidence type="ECO:0000256" key="11">
    <source>
        <dbReference type="ARBA" id="ARBA00023136"/>
    </source>
</evidence>
<evidence type="ECO:0000256" key="17">
    <source>
        <dbReference type="SAM" id="Phobius"/>
    </source>
</evidence>
<dbReference type="InterPro" id="IPR025199">
    <property type="entry name" value="FtsK_4TM"/>
</dbReference>
<keyword evidence="3" id="KW-1003">Cell membrane</keyword>
<feature type="transmembrane region" description="Helical" evidence="17">
    <location>
        <begin position="93"/>
        <end position="117"/>
    </location>
</feature>
<evidence type="ECO:0000256" key="15">
    <source>
        <dbReference type="PROSITE-ProRule" id="PRU00289"/>
    </source>
</evidence>
<evidence type="ECO:0000256" key="3">
    <source>
        <dbReference type="ARBA" id="ARBA00022475"/>
    </source>
</evidence>
<keyword evidence="9 17" id="KW-1133">Transmembrane helix</keyword>
<dbReference type="PANTHER" id="PTHR22683">
    <property type="entry name" value="SPORULATION PROTEIN RELATED"/>
    <property type="match status" value="1"/>
</dbReference>
<dbReference type="CDD" id="cd01127">
    <property type="entry name" value="TrwB_TraG_TraD_VirD4"/>
    <property type="match status" value="1"/>
</dbReference>
<evidence type="ECO:0000256" key="4">
    <source>
        <dbReference type="ARBA" id="ARBA00022618"/>
    </source>
</evidence>
<comment type="subcellular location">
    <subcellularLocation>
        <location evidence="1">Cell membrane</location>
        <topology evidence="1">Multi-pass membrane protein</topology>
    </subcellularLocation>
</comment>
<feature type="region of interest" description="Disordered" evidence="16">
    <location>
        <begin position="1"/>
        <end position="51"/>
    </location>
</feature>
<dbReference type="Proteomes" id="UP001600894">
    <property type="component" value="Unassembled WGS sequence"/>
</dbReference>
<feature type="transmembrane region" description="Helical" evidence="17">
    <location>
        <begin position="190"/>
        <end position="211"/>
    </location>
</feature>
<keyword evidence="6 15" id="KW-0547">Nucleotide-binding</keyword>
<proteinExistence type="inferred from homology"/>
<evidence type="ECO:0000256" key="6">
    <source>
        <dbReference type="ARBA" id="ARBA00022741"/>
    </source>
</evidence>
<dbReference type="InterPro" id="IPR002543">
    <property type="entry name" value="FtsK_dom"/>
</dbReference>
<dbReference type="RefSeq" id="WP_176253819.1">
    <property type="nucleotide sequence ID" value="NZ_BLTJ01000002.1"/>
</dbReference>
<evidence type="ECO:0000256" key="10">
    <source>
        <dbReference type="ARBA" id="ARBA00023125"/>
    </source>
</evidence>
<feature type="binding site" evidence="15">
    <location>
        <begin position="723"/>
        <end position="730"/>
    </location>
    <ligand>
        <name>ATP</name>
        <dbReference type="ChEBI" id="CHEBI:30616"/>
    </ligand>
</feature>
<evidence type="ECO:0000256" key="9">
    <source>
        <dbReference type="ARBA" id="ARBA00022989"/>
    </source>
</evidence>
<evidence type="ECO:0000256" key="14">
    <source>
        <dbReference type="ARBA" id="ARBA00025923"/>
    </source>
</evidence>
<feature type="transmembrane region" description="Helical" evidence="17">
    <location>
        <begin position="63"/>
        <end position="87"/>
    </location>
</feature>
<dbReference type="InterPro" id="IPR003593">
    <property type="entry name" value="AAA+_ATPase"/>
</dbReference>
<evidence type="ECO:0000256" key="1">
    <source>
        <dbReference type="ARBA" id="ARBA00004651"/>
    </source>
</evidence>
<name>A0ABQ0AXX3_9FIRM</name>
<dbReference type="Pfam" id="PF13491">
    <property type="entry name" value="FtsK_4TM"/>
    <property type="match status" value="1"/>
</dbReference>
<dbReference type="InterPro" id="IPR018541">
    <property type="entry name" value="Ftsk_gamma"/>
</dbReference>
<keyword evidence="5 17" id="KW-0812">Transmembrane</keyword>
<sequence>MADAVKKQQGGARKPGRPKGSTTKKESGKTTAKRQSSTSRENSRSRRQDYEEEEDMGFMRAEVIIICSFAVAILLFLSNFGLCGIFGDVLRSVQLGLFGMVGYLLPLMLFVGTCFHLSNQGNILAAVKMAAAGGVMLTVCGLLQLMFGKTAEGASVMQYYAASSVNGAGGGLVGGILSGLLVLCVGRAGAYLILLVLFIICMVCITGKSFVSAVRQGSGRAYQYAREDMDRRWELHAQRAEERRLLREEQRVRGVNLGATFLGAEDDYYEDEGLEEDAFEREFGADPAVSGESSELAPSPADEFRGRIQMPKHYDPADTVGAGQKKPAGEVSALADELEHHGRAAAGKKRQSLADGEKTLASARLPEEEEGYEEEPVYETIRVQRDRRTLDELDMGVGALRPVSFEEDLEAPKKDGLKETDDSEIQAEEPLSGLVPVEAAVSCHMSEDLRRINSDMVPWNSEPEEEESIRLDELEQEDMDPYGSSPWDPDPDADTVSQGAAPAPSDPARPDTLYQAEGVKRVVTASGKVIETETDLLQKKLEKKQEAAQVQAAEVSVAQEIQKKEEERKEYVFPPTDLLKKPVHNASFSEDEFKATAIKLQQTLHNFGVGVTVTNISCGPSVTRYELLPEQGVKVSRIVSLTDDIKLSLAAADIRIEAPIPGKSAVGIEVPNKENNIVYLRELFESESFCRHKSRLAFAVGKDIGGQVVVTDIAKMPHLLIAGATGSGKSVCINTLIMSIIYKADPNDVKLIMVDPKVVELSVYNGIPHLLIPVVTDPKKASGALNWAVAEMTDRYKKFAECNVRDLKGYNERVEKLDDIEDGKKPKKLPQIVIIIDELADLMMVAPGEVEDSICRLAQLARAAGIHLVIATQRPSVNVITGLIKANVPSRIAFSVSSGVDSRTIIDMNGAEKLLGKGDMLFYPAGFPKPQRVQGAFVSDDEVSRVVEFLTEQGMVAEYSEDVVNKVTSPSMDGGGSGASRDELFAQAGKFIIEKDKASIGMLQRVFKIGFNRAARIMDQLAEAGVVGEEEGTKPRKILMSPEQFEEMIEQGY</sequence>
<evidence type="ECO:0000313" key="20">
    <source>
        <dbReference type="Proteomes" id="UP001600894"/>
    </source>
</evidence>
<dbReference type="EMBL" id="BAABXL010000001">
    <property type="protein sequence ID" value="GAA6268878.1"/>
    <property type="molecule type" value="Genomic_DNA"/>
</dbReference>
<dbReference type="Pfam" id="PF09397">
    <property type="entry name" value="FtsK_gamma"/>
    <property type="match status" value="1"/>
</dbReference>
<comment type="caution">
    <text evidence="19">The sequence shown here is derived from an EMBL/GenBank/DDBJ whole genome shotgun (WGS) entry which is preliminary data.</text>
</comment>
<dbReference type="Gene3D" id="1.10.10.10">
    <property type="entry name" value="Winged helix-like DNA-binding domain superfamily/Winged helix DNA-binding domain"/>
    <property type="match status" value="1"/>
</dbReference>
<evidence type="ECO:0000256" key="2">
    <source>
        <dbReference type="ARBA" id="ARBA00006474"/>
    </source>
</evidence>
<keyword evidence="4" id="KW-0132">Cell division</keyword>